<organism evidence="8 9">
    <name type="scientific">Kitasatospora albolonga</name>
    <dbReference type="NCBI Taxonomy" id="68173"/>
    <lineage>
        <taxon>Bacteria</taxon>
        <taxon>Bacillati</taxon>
        <taxon>Actinomycetota</taxon>
        <taxon>Actinomycetes</taxon>
        <taxon>Kitasatosporales</taxon>
        <taxon>Streptomycetaceae</taxon>
        <taxon>Kitasatospora</taxon>
    </lineage>
</organism>
<dbReference type="InterPro" id="IPR006311">
    <property type="entry name" value="TAT_signal"/>
</dbReference>
<dbReference type="PROSITE" id="PS51387">
    <property type="entry name" value="FAD_PCMH"/>
    <property type="match status" value="1"/>
</dbReference>
<dbReference type="InterPro" id="IPR036318">
    <property type="entry name" value="FAD-bd_PCMH-like_sf"/>
</dbReference>
<evidence type="ECO:0000256" key="2">
    <source>
        <dbReference type="ARBA" id="ARBA00005466"/>
    </source>
</evidence>
<keyword evidence="3" id="KW-0285">Flavoprotein</keyword>
<gene>
    <name evidence="8" type="ORF">B7C62_28840</name>
</gene>
<feature type="domain" description="FAD-binding PCMH-type" evidence="7">
    <location>
        <begin position="63"/>
        <end position="244"/>
    </location>
</feature>
<reference evidence="8 9" key="1">
    <citation type="submission" date="2017-04" db="EMBL/GenBank/DDBJ databases">
        <title>The complete genome sequence of Streptomyces albolongus YIM 101047, the producer of novel bafilomycins and novel odoriferous sesquiterpenoids.</title>
        <authorList>
            <person name="Yin M."/>
            <person name="Jiang Y."/>
        </authorList>
    </citation>
    <scope>NUCLEOTIDE SEQUENCE [LARGE SCALE GENOMIC DNA]</scope>
    <source>
        <strain evidence="8 9">YIM 101047</strain>
    </source>
</reference>
<dbReference type="PANTHER" id="PTHR42973">
    <property type="entry name" value="BINDING OXIDOREDUCTASE, PUTATIVE (AFU_ORTHOLOGUE AFUA_1G17690)-RELATED"/>
    <property type="match status" value="1"/>
</dbReference>
<keyword evidence="9" id="KW-1185">Reference proteome</keyword>
<accession>A0ABC8BZV1</accession>
<evidence type="ECO:0000259" key="7">
    <source>
        <dbReference type="PROSITE" id="PS51387"/>
    </source>
</evidence>
<evidence type="ECO:0000256" key="1">
    <source>
        <dbReference type="ARBA" id="ARBA00001974"/>
    </source>
</evidence>
<feature type="chain" id="PRO_5044787541" description="FAD-binding PCMH-type domain-containing protein" evidence="6">
    <location>
        <begin position="28"/>
        <end position="543"/>
    </location>
</feature>
<dbReference type="SUPFAM" id="SSF56176">
    <property type="entry name" value="FAD-binding/transporter-associated domain-like"/>
    <property type="match status" value="1"/>
</dbReference>
<dbReference type="InterPro" id="IPR016166">
    <property type="entry name" value="FAD-bd_PCMH"/>
</dbReference>
<protein>
    <recommendedName>
        <fullName evidence="7">FAD-binding PCMH-type domain-containing protein</fullName>
    </recommendedName>
</protein>
<dbReference type="InterPro" id="IPR012951">
    <property type="entry name" value="BBE"/>
</dbReference>
<dbReference type="EMBL" id="CP020563">
    <property type="protein sequence ID" value="ARF75824.1"/>
    <property type="molecule type" value="Genomic_DNA"/>
</dbReference>
<dbReference type="Pfam" id="PF08031">
    <property type="entry name" value="BBE"/>
    <property type="match status" value="1"/>
</dbReference>
<name>A0ABC8BZV1_9ACTN</name>
<evidence type="ECO:0000256" key="4">
    <source>
        <dbReference type="ARBA" id="ARBA00022827"/>
    </source>
</evidence>
<keyword evidence="4" id="KW-0274">FAD</keyword>
<dbReference type="PROSITE" id="PS51318">
    <property type="entry name" value="TAT"/>
    <property type="match status" value="1"/>
</dbReference>
<comment type="cofactor">
    <cofactor evidence="1">
        <name>FAD</name>
        <dbReference type="ChEBI" id="CHEBI:57692"/>
    </cofactor>
</comment>
<dbReference type="AlphaFoldDB" id="A0ABC8BZV1"/>
<dbReference type="PANTHER" id="PTHR42973:SF39">
    <property type="entry name" value="FAD-BINDING PCMH-TYPE DOMAIN-CONTAINING PROTEIN"/>
    <property type="match status" value="1"/>
</dbReference>
<keyword evidence="5" id="KW-0560">Oxidoreductase</keyword>
<dbReference type="Pfam" id="PF01565">
    <property type="entry name" value="FAD_binding_4"/>
    <property type="match status" value="1"/>
</dbReference>
<evidence type="ECO:0000313" key="8">
    <source>
        <dbReference type="EMBL" id="ARF75824.1"/>
    </source>
</evidence>
<evidence type="ECO:0000256" key="3">
    <source>
        <dbReference type="ARBA" id="ARBA00022630"/>
    </source>
</evidence>
<evidence type="ECO:0000313" key="9">
    <source>
        <dbReference type="Proteomes" id="UP000192251"/>
    </source>
</evidence>
<dbReference type="RefSeq" id="WP_084750664.1">
    <property type="nucleotide sequence ID" value="NZ_CP020563.1"/>
</dbReference>
<dbReference type="Gene3D" id="3.30.465.10">
    <property type="match status" value="1"/>
</dbReference>
<dbReference type="GO" id="GO:0016491">
    <property type="term" value="F:oxidoreductase activity"/>
    <property type="evidence" value="ECO:0007669"/>
    <property type="project" value="UniProtKB-KW"/>
</dbReference>
<feature type="signal peptide" evidence="6">
    <location>
        <begin position="1"/>
        <end position="27"/>
    </location>
</feature>
<dbReference type="InterPro" id="IPR006094">
    <property type="entry name" value="Oxid_FAD_bind_N"/>
</dbReference>
<evidence type="ECO:0000256" key="6">
    <source>
        <dbReference type="SAM" id="SignalP"/>
    </source>
</evidence>
<dbReference type="KEGG" id="kab:B7C62_28840"/>
<sequence>MNSTTRRRFLGTTALVGAASATGVAGATASSAQGRGPAATDAGPPVVPGSVQYEDLSRGVNRRWAGTPDWIRVPRTTEQVVAAVQKAVDSGRRIAVRSGGHCFEDFVSGPGVRAVIDLSALDSVEHDPRRRALAVGAGARLGQVNEQLFKRWGVALPAGACPTVGIGGHISGGGYGPLNRLHGLTVDHLLAVEVVVVDSSGRARAVIATRDKNDPRRDLWWAHTGGGGGNFGVVTRYWFRSPGAAGADAGRLLPVPPKELLVSSVVWPWDALDESSFSRLLRNYGAWHVAHNGAGDPESDLYSHLAVFHRSGGAVALNVQLSTQRGNPERRLERFLAEVGRGVGVAPKTVERGRFPWLLSTQWAGFADRPTGKRIKGKSAYHRRTFDAPQTAALYRHLTRTDYAHPGSGVLIAPYGGQVNTVAADATALVHRDSALMLMYISEWTDPAEDERHIAFLRDLYEDVYAPTGGVPVPGASTGGAYINYPDIDLRDTSRNRSRTGWQELYYGGNYPRLQQVKKRWDPRDVFRHALSVELPGLRGGRR</sequence>
<keyword evidence="6" id="KW-0732">Signal</keyword>
<comment type="similarity">
    <text evidence="2">Belongs to the oxygen-dependent FAD-linked oxidoreductase family.</text>
</comment>
<dbReference type="InterPro" id="IPR050416">
    <property type="entry name" value="FAD-linked_Oxidoreductase"/>
</dbReference>
<proteinExistence type="inferred from homology"/>
<evidence type="ECO:0000256" key="5">
    <source>
        <dbReference type="ARBA" id="ARBA00023002"/>
    </source>
</evidence>
<dbReference type="Gene3D" id="3.40.462.20">
    <property type="match status" value="1"/>
</dbReference>
<dbReference type="Proteomes" id="UP000192251">
    <property type="component" value="Chromosome"/>
</dbReference>
<dbReference type="InterPro" id="IPR016169">
    <property type="entry name" value="FAD-bd_PCMH_sub2"/>
</dbReference>